<reference evidence="5" key="2">
    <citation type="submission" date="2021-05" db="UniProtKB">
        <authorList>
            <consortium name="EnsemblPlants"/>
        </authorList>
    </citation>
    <scope>IDENTIFICATION</scope>
    <source>
        <strain evidence="5">subsp. malaccensis</strain>
    </source>
</reference>
<dbReference type="InParanoid" id="A0A804KUE4"/>
<accession>A0A804KUE4</accession>
<dbReference type="InterPro" id="IPR038538">
    <property type="entry name" value="MTERF_sf"/>
</dbReference>
<dbReference type="Gene3D" id="1.25.70.10">
    <property type="entry name" value="Transcription termination factor 3, mitochondrial"/>
    <property type="match status" value="1"/>
</dbReference>
<reference evidence="4" key="1">
    <citation type="submission" date="2021-03" db="EMBL/GenBank/DDBJ databases">
        <authorList>
            <consortium name="Genoscope - CEA"/>
            <person name="William W."/>
        </authorList>
    </citation>
    <scope>NUCLEOTIDE SEQUENCE</scope>
    <source>
        <strain evidence="4">Doubled-haploid Pahang</strain>
    </source>
</reference>
<dbReference type="AlphaFoldDB" id="A0A804KUE4"/>
<evidence type="ECO:0000256" key="1">
    <source>
        <dbReference type="ARBA" id="ARBA00007692"/>
    </source>
</evidence>
<evidence type="ECO:0000313" key="4">
    <source>
        <dbReference type="EMBL" id="CAG1853023.1"/>
    </source>
</evidence>
<dbReference type="EMBL" id="HG996476">
    <property type="protein sequence ID" value="CAG1853023.1"/>
    <property type="molecule type" value="Genomic_DNA"/>
</dbReference>
<dbReference type="GO" id="GO:0006353">
    <property type="term" value="P:DNA-templated transcription termination"/>
    <property type="evidence" value="ECO:0007669"/>
    <property type="project" value="UniProtKB-KW"/>
</dbReference>
<dbReference type="OrthoDB" id="637682at2759"/>
<keyword evidence="2" id="KW-0805">Transcription regulation</keyword>
<dbReference type="FunFam" id="1.25.70.10:FF:000010">
    <property type="entry name" value="Transcription termination factor MTEF1, chloroplastic"/>
    <property type="match status" value="1"/>
</dbReference>
<dbReference type="GO" id="GO:0009658">
    <property type="term" value="P:chloroplast organization"/>
    <property type="evidence" value="ECO:0000318"/>
    <property type="project" value="GO_Central"/>
</dbReference>
<protein>
    <submittedName>
        <fullName evidence="4">(wild Malaysian banana) hypothetical protein</fullName>
    </submittedName>
</protein>
<name>A0A804KUE4_MUSAM</name>
<dbReference type="GO" id="GO:0003676">
    <property type="term" value="F:nucleic acid binding"/>
    <property type="evidence" value="ECO:0007669"/>
    <property type="project" value="InterPro"/>
</dbReference>
<keyword evidence="2" id="KW-0806">Transcription termination</keyword>
<dbReference type="Gramene" id="Ma10_t09510.1">
    <property type="protein sequence ID" value="Ma10_p09510.1"/>
    <property type="gene ID" value="Ma10_g09510"/>
</dbReference>
<dbReference type="Pfam" id="PF02536">
    <property type="entry name" value="mTERF"/>
    <property type="match status" value="2"/>
</dbReference>
<evidence type="ECO:0000256" key="3">
    <source>
        <dbReference type="ARBA" id="ARBA00022946"/>
    </source>
</evidence>
<evidence type="ECO:0000313" key="6">
    <source>
        <dbReference type="Proteomes" id="UP000012960"/>
    </source>
</evidence>
<dbReference type="PANTHER" id="PTHR13068:SF78">
    <property type="entry name" value="MITOCHONDRIAL TRANSCRIPTION TERMINATION FACTOR FAMILY PROTEIN"/>
    <property type="match status" value="1"/>
</dbReference>
<dbReference type="EnsemblPlants" id="Ma10_t09510.1">
    <property type="protein sequence ID" value="Ma10_p09510.1"/>
    <property type="gene ID" value="Ma10_g09510"/>
</dbReference>
<dbReference type="PANTHER" id="PTHR13068">
    <property type="entry name" value="CGI-12 PROTEIN-RELATED"/>
    <property type="match status" value="1"/>
</dbReference>
<dbReference type="SMART" id="SM00733">
    <property type="entry name" value="Mterf"/>
    <property type="match status" value="6"/>
</dbReference>
<dbReference type="InterPro" id="IPR003690">
    <property type="entry name" value="MTERF"/>
</dbReference>
<gene>
    <name evidence="4" type="ORF">GSMUA_312490.1</name>
</gene>
<evidence type="ECO:0000313" key="5">
    <source>
        <dbReference type="EnsemblPlants" id="Ma10_p09510.1"/>
    </source>
</evidence>
<proteinExistence type="inferred from homology"/>
<dbReference type="GO" id="GO:0009507">
    <property type="term" value="C:chloroplast"/>
    <property type="evidence" value="ECO:0000318"/>
    <property type="project" value="GO_Central"/>
</dbReference>
<dbReference type="OMA" id="IFGMCPK"/>
<dbReference type="Proteomes" id="UP000012960">
    <property type="component" value="Unplaced"/>
</dbReference>
<dbReference type="FunCoup" id="A0A804KUE4">
    <property type="interactions" value="3016"/>
</dbReference>
<keyword evidence="2" id="KW-0804">Transcription</keyword>
<comment type="similarity">
    <text evidence="1">Belongs to the mTERF family.</text>
</comment>
<evidence type="ECO:0000256" key="2">
    <source>
        <dbReference type="ARBA" id="ARBA00022472"/>
    </source>
</evidence>
<sequence length="319" mass="35680">MVIHHPWLPCPPPSPLYLSTCPRSTMPFLHFLCASCPATARLVVTMSTKPSALSPSSPTSGNDFPLPLPDLPAHVSEKILSLEVMGVDSGRVLALNPALRAATPDSIHSIISYLLSKGIHHKDLPRILGMCPTILTSSIRSDLSPVFAFLSRDLRVPASHIRRVINKCPRLLASSVRDQLRPALIYLHRLGFRDARVLAYQEPVLLVSSVEKTLIPKLQYLVGLGLSREEAVAMVLRCPGLFTFSIENNFKPKHEYLVREIGGSLEDLKEFPQYFAFSLEKRIKPRHQQLRESEVNVPLSVMLKSTDEEFKELIHKMNT</sequence>
<keyword evidence="3" id="KW-0809">Transit peptide</keyword>
<keyword evidence="6" id="KW-1185">Reference proteome</keyword>
<organism evidence="5 6">
    <name type="scientific">Musa acuminata subsp. malaccensis</name>
    <name type="common">Wild banana</name>
    <name type="synonym">Musa malaccensis</name>
    <dbReference type="NCBI Taxonomy" id="214687"/>
    <lineage>
        <taxon>Eukaryota</taxon>
        <taxon>Viridiplantae</taxon>
        <taxon>Streptophyta</taxon>
        <taxon>Embryophyta</taxon>
        <taxon>Tracheophyta</taxon>
        <taxon>Spermatophyta</taxon>
        <taxon>Magnoliopsida</taxon>
        <taxon>Liliopsida</taxon>
        <taxon>Zingiberales</taxon>
        <taxon>Musaceae</taxon>
        <taxon>Musa</taxon>
    </lineage>
</organism>